<evidence type="ECO:0000313" key="1">
    <source>
        <dbReference type="EMBL" id="ESO92155.1"/>
    </source>
</evidence>
<reference evidence="1 2" key="1">
    <citation type="journal article" date="2013" name="Nature">
        <title>Insights into bilaterian evolution from three spiralian genomes.</title>
        <authorList>
            <person name="Simakov O."/>
            <person name="Marletaz F."/>
            <person name="Cho S.J."/>
            <person name="Edsinger-Gonzales E."/>
            <person name="Havlak P."/>
            <person name="Hellsten U."/>
            <person name="Kuo D.H."/>
            <person name="Larsson T."/>
            <person name="Lv J."/>
            <person name="Arendt D."/>
            <person name="Savage R."/>
            <person name="Osoegawa K."/>
            <person name="de Jong P."/>
            <person name="Grimwood J."/>
            <person name="Chapman J.A."/>
            <person name="Shapiro H."/>
            <person name="Aerts A."/>
            <person name="Otillar R.P."/>
            <person name="Terry A.Y."/>
            <person name="Boore J.L."/>
            <person name="Grigoriev I.V."/>
            <person name="Lindberg D.R."/>
            <person name="Seaver E.C."/>
            <person name="Weisblat D.A."/>
            <person name="Putnam N.H."/>
            <person name="Rokhsar D.S."/>
        </authorList>
    </citation>
    <scope>NUCLEOTIDE SEQUENCE [LARGE SCALE GENOMIC DNA]</scope>
</reference>
<dbReference type="GeneID" id="20239138"/>
<dbReference type="KEGG" id="lgi:LOTGIDRAFT_162807"/>
<organism evidence="1 2">
    <name type="scientific">Lottia gigantea</name>
    <name type="common">Giant owl limpet</name>
    <dbReference type="NCBI Taxonomy" id="225164"/>
    <lineage>
        <taxon>Eukaryota</taxon>
        <taxon>Metazoa</taxon>
        <taxon>Spiralia</taxon>
        <taxon>Lophotrochozoa</taxon>
        <taxon>Mollusca</taxon>
        <taxon>Gastropoda</taxon>
        <taxon>Patellogastropoda</taxon>
        <taxon>Lottioidea</taxon>
        <taxon>Lottiidae</taxon>
        <taxon>Lottia</taxon>
    </lineage>
</organism>
<evidence type="ECO:0000313" key="2">
    <source>
        <dbReference type="Proteomes" id="UP000030746"/>
    </source>
</evidence>
<dbReference type="HOGENOM" id="CLU_2239645_0_0_1"/>
<gene>
    <name evidence="1" type="ORF">LOTGIDRAFT_162807</name>
</gene>
<dbReference type="AlphaFoldDB" id="V4AAN2"/>
<protein>
    <submittedName>
        <fullName evidence="1">Uncharacterized protein</fullName>
    </submittedName>
</protein>
<proteinExistence type="predicted"/>
<dbReference type="RefSeq" id="XP_009057082.1">
    <property type="nucleotide sequence ID" value="XM_009058834.1"/>
</dbReference>
<dbReference type="Proteomes" id="UP000030746">
    <property type="component" value="Unassembled WGS sequence"/>
</dbReference>
<dbReference type="CTD" id="20239138"/>
<dbReference type="EMBL" id="KB202124">
    <property type="protein sequence ID" value="ESO92155.1"/>
    <property type="molecule type" value="Genomic_DNA"/>
</dbReference>
<name>V4AAN2_LOTGI</name>
<accession>V4AAN2</accession>
<sequence length="105" mass="11981">MSEDQTLVLSREEEAGKLLLKNFDRGQFPLASDQTCVPVFIKFKFRRSLRWDFVTRTESIFREASDTKCTCSRHKINALERAVISLAGGVTKLTNVQEAKLKNKS</sequence>
<keyword evidence="2" id="KW-1185">Reference proteome</keyword>